<keyword evidence="7" id="KW-0573">Peptidoglycan synthesis</keyword>
<dbReference type="Pfam" id="PF03734">
    <property type="entry name" value="YkuD"/>
    <property type="match status" value="1"/>
</dbReference>
<dbReference type="AlphaFoldDB" id="A0A0F9VAH0"/>
<comment type="caution">
    <text evidence="10">The sequence shown here is derived from an EMBL/GenBank/DDBJ whole genome shotgun (WGS) entry which is preliminary data.</text>
</comment>
<dbReference type="UniPathway" id="UPA00219"/>
<dbReference type="SUPFAM" id="SSF141523">
    <property type="entry name" value="L,D-transpeptidase catalytic domain-like"/>
    <property type="match status" value="1"/>
</dbReference>
<accession>A0A0F9VAH0</accession>
<dbReference type="PROSITE" id="PS52029">
    <property type="entry name" value="LD_TPASE"/>
    <property type="match status" value="1"/>
</dbReference>
<name>A0A0F9VAH0_9ZZZZ</name>
<dbReference type="CDD" id="cd16913">
    <property type="entry name" value="YkuD_like"/>
    <property type="match status" value="1"/>
</dbReference>
<evidence type="ECO:0000256" key="5">
    <source>
        <dbReference type="ARBA" id="ARBA00022801"/>
    </source>
</evidence>
<dbReference type="FunFam" id="2.40.440.10:FF:000002">
    <property type="entry name" value="L,D-transpeptidase ErfK/SrfK"/>
    <property type="match status" value="1"/>
</dbReference>
<protein>
    <recommendedName>
        <fullName evidence="9">L,D-TPase catalytic domain-containing protein</fullName>
    </recommendedName>
</protein>
<dbReference type="GO" id="GO:0008360">
    <property type="term" value="P:regulation of cell shape"/>
    <property type="evidence" value="ECO:0007669"/>
    <property type="project" value="UniProtKB-KW"/>
</dbReference>
<dbReference type="InterPro" id="IPR038063">
    <property type="entry name" value="Transpep_catalytic_dom"/>
</dbReference>
<evidence type="ECO:0000256" key="6">
    <source>
        <dbReference type="ARBA" id="ARBA00022960"/>
    </source>
</evidence>
<dbReference type="GO" id="GO:0018104">
    <property type="term" value="P:peptidoglycan-protein cross-linking"/>
    <property type="evidence" value="ECO:0007669"/>
    <property type="project" value="TreeGrafter"/>
</dbReference>
<dbReference type="PROSITE" id="PS51318">
    <property type="entry name" value="TAT"/>
    <property type="match status" value="1"/>
</dbReference>
<dbReference type="PROSITE" id="PS51257">
    <property type="entry name" value="PROKAR_LIPOPROTEIN"/>
    <property type="match status" value="1"/>
</dbReference>
<dbReference type="GO" id="GO:0071555">
    <property type="term" value="P:cell wall organization"/>
    <property type="evidence" value="ECO:0007669"/>
    <property type="project" value="UniProtKB-KW"/>
</dbReference>
<dbReference type="PANTHER" id="PTHR30582">
    <property type="entry name" value="L,D-TRANSPEPTIDASE"/>
    <property type="match status" value="1"/>
</dbReference>
<keyword evidence="4" id="KW-0808">Transferase</keyword>
<keyword evidence="6" id="KW-0133">Cell shape</keyword>
<keyword evidence="8" id="KW-0961">Cell wall biogenesis/degradation</keyword>
<evidence type="ECO:0000256" key="1">
    <source>
        <dbReference type="ARBA" id="ARBA00004752"/>
    </source>
</evidence>
<evidence type="ECO:0000256" key="8">
    <source>
        <dbReference type="ARBA" id="ARBA00023316"/>
    </source>
</evidence>
<feature type="domain" description="L,D-TPase catalytic" evidence="9">
    <location>
        <begin position="81"/>
        <end position="220"/>
    </location>
</feature>
<comment type="similarity">
    <text evidence="2">Belongs to the YkuD family.</text>
</comment>
<dbReference type="EMBL" id="LAZR01000612">
    <property type="protein sequence ID" value="KKN62798.1"/>
    <property type="molecule type" value="Genomic_DNA"/>
</dbReference>
<dbReference type="GO" id="GO:0071972">
    <property type="term" value="F:peptidoglycan L,D-transpeptidase activity"/>
    <property type="evidence" value="ECO:0007669"/>
    <property type="project" value="TreeGrafter"/>
</dbReference>
<evidence type="ECO:0000256" key="4">
    <source>
        <dbReference type="ARBA" id="ARBA00022679"/>
    </source>
</evidence>
<gene>
    <name evidence="10" type="ORF">LCGC14_0508050</name>
</gene>
<evidence type="ECO:0000256" key="2">
    <source>
        <dbReference type="ARBA" id="ARBA00005992"/>
    </source>
</evidence>
<dbReference type="PANTHER" id="PTHR30582:SF24">
    <property type="entry name" value="L,D-TRANSPEPTIDASE ERFK_SRFK-RELATED"/>
    <property type="match status" value="1"/>
</dbReference>
<keyword evidence="3" id="KW-0328">Glycosyltransferase</keyword>
<evidence type="ECO:0000256" key="3">
    <source>
        <dbReference type="ARBA" id="ARBA00022676"/>
    </source>
</evidence>
<evidence type="ECO:0000313" key="10">
    <source>
        <dbReference type="EMBL" id="KKN62798.1"/>
    </source>
</evidence>
<dbReference type="InterPro" id="IPR005490">
    <property type="entry name" value="LD_TPept_cat_dom"/>
</dbReference>
<keyword evidence="5" id="KW-0378">Hydrolase</keyword>
<dbReference type="GO" id="GO:0016757">
    <property type="term" value="F:glycosyltransferase activity"/>
    <property type="evidence" value="ECO:0007669"/>
    <property type="project" value="UniProtKB-KW"/>
</dbReference>
<comment type="pathway">
    <text evidence="1">Cell wall biogenesis; peptidoglycan biosynthesis.</text>
</comment>
<dbReference type="InterPro" id="IPR050979">
    <property type="entry name" value="LD-transpeptidase"/>
</dbReference>
<sequence length="229" mass="24457">MLTRRAILGAGLSATALAVSGCVTSPPPVAPAPKPAPVPAYPLSYGPISTEPYPIPAVPPGVVAPQYWRQLVDDPTGEVPGTLVVDPGERFLYLVQEGGKALRYGVGIGRAGFAWSGKATIQYKRHWPTWTPPTEMIARQPELEKYSAANGGQQPGLDNPLGARALYLFQNGRDTLYRIHGSPEANSIGRAVSSGCVRLLNHEIIDLYDRVPEGTTVLVRAAKEPEGLV</sequence>
<dbReference type="Gene3D" id="2.40.440.10">
    <property type="entry name" value="L,D-transpeptidase catalytic domain-like"/>
    <property type="match status" value="1"/>
</dbReference>
<dbReference type="GO" id="GO:0005576">
    <property type="term" value="C:extracellular region"/>
    <property type="evidence" value="ECO:0007669"/>
    <property type="project" value="TreeGrafter"/>
</dbReference>
<proteinExistence type="inferred from homology"/>
<evidence type="ECO:0000259" key="9">
    <source>
        <dbReference type="PROSITE" id="PS52029"/>
    </source>
</evidence>
<reference evidence="10" key="1">
    <citation type="journal article" date="2015" name="Nature">
        <title>Complex archaea that bridge the gap between prokaryotes and eukaryotes.</title>
        <authorList>
            <person name="Spang A."/>
            <person name="Saw J.H."/>
            <person name="Jorgensen S.L."/>
            <person name="Zaremba-Niedzwiedzka K."/>
            <person name="Martijn J."/>
            <person name="Lind A.E."/>
            <person name="van Eijk R."/>
            <person name="Schleper C."/>
            <person name="Guy L."/>
            <person name="Ettema T.J."/>
        </authorList>
    </citation>
    <scope>NUCLEOTIDE SEQUENCE</scope>
</reference>
<evidence type="ECO:0000256" key="7">
    <source>
        <dbReference type="ARBA" id="ARBA00022984"/>
    </source>
</evidence>
<organism evidence="10">
    <name type="scientific">marine sediment metagenome</name>
    <dbReference type="NCBI Taxonomy" id="412755"/>
    <lineage>
        <taxon>unclassified sequences</taxon>
        <taxon>metagenomes</taxon>
        <taxon>ecological metagenomes</taxon>
    </lineage>
</organism>
<dbReference type="InterPro" id="IPR006311">
    <property type="entry name" value="TAT_signal"/>
</dbReference>